<evidence type="ECO:0000256" key="2">
    <source>
        <dbReference type="SAM" id="Coils"/>
    </source>
</evidence>
<feature type="coiled-coil region" evidence="2">
    <location>
        <begin position="69"/>
        <end position="170"/>
    </location>
</feature>
<accession>W9GSF2</accession>
<evidence type="ECO:0000256" key="1">
    <source>
        <dbReference type="ARBA" id="ARBA00022729"/>
    </source>
</evidence>
<keyword evidence="1" id="KW-0732">Signal</keyword>
<dbReference type="EMBL" id="AWQS01000005">
    <property type="protein sequence ID" value="EWT07758.1"/>
    <property type="molecule type" value="Genomic_DNA"/>
</dbReference>
<evidence type="ECO:0000259" key="3">
    <source>
        <dbReference type="Pfam" id="PF01551"/>
    </source>
</evidence>
<feature type="coiled-coil region" evidence="2">
    <location>
        <begin position="319"/>
        <end position="346"/>
    </location>
</feature>
<dbReference type="SUPFAM" id="SSF51261">
    <property type="entry name" value="Duplicated hybrid motif"/>
    <property type="match status" value="1"/>
</dbReference>
<keyword evidence="5" id="KW-1185">Reference proteome</keyword>
<sequence>MIPLGLRYQREPCPLSSMIVDTLAANRGRHPHVAAPPFAPSAASPRWRRAVCVALIALFTGVLGWPAAADSIEDKKREADRDAARLQQALRDTGAELAASYLALKGTEARLTQAQEQLTRAQQALDVSTEAARSALAVKEHALDAERQAKARYEADAQRLAEAATRQQRATEQRSLDAARLAATQDALDAYAAEVFQSGQPSPQLSLMLGMSSLQTVSERTALADIASQIGADAIDRVSAAVSEGRATQAYLSAVAREVRALRDESRRSWNAAQAATRTAASAATQAESAKQNAATARGNAAAARAFLVGLRSTQTRQTQELAARKAQEERQLAAKQADARRLQAVLTERARIARQAEQRQPSIPPVTASGRLAGPVAGEVTSPYGMRWHPVLQKWMLHDGLDIAAACGTPVYAAADGQVIRAGWNSSGWGNQVLVDHGIRRGVDLVTSYNHLSRIARFSGPVRRGQLIGSVGTTGFSTGCHLHFGAYEDGRPVNPRAWLG</sequence>
<dbReference type="Proteomes" id="UP000019494">
    <property type="component" value="Unassembled WGS sequence"/>
</dbReference>
<protein>
    <submittedName>
        <fullName evidence="4">Peptidase M23</fullName>
    </submittedName>
</protein>
<proteinExistence type="predicted"/>
<dbReference type="InterPro" id="IPR050570">
    <property type="entry name" value="Cell_wall_metabolism_enzyme"/>
</dbReference>
<dbReference type="CDD" id="cd12797">
    <property type="entry name" value="M23_peptidase"/>
    <property type="match status" value="1"/>
</dbReference>
<reference evidence="5" key="1">
    <citation type="submission" date="2013-08" db="EMBL/GenBank/DDBJ databases">
        <title>Intrasporangium oryzae NRRL B-24470.</title>
        <authorList>
            <person name="Liu H."/>
            <person name="Wang G."/>
        </authorList>
    </citation>
    <scope>NUCLEOTIDE SEQUENCE [LARGE SCALE GENOMIC DNA]</scope>
    <source>
        <strain evidence="5">Q5-1</strain>
    </source>
</reference>
<dbReference type="PANTHER" id="PTHR21666">
    <property type="entry name" value="PEPTIDASE-RELATED"/>
    <property type="match status" value="1"/>
</dbReference>
<evidence type="ECO:0000313" key="5">
    <source>
        <dbReference type="Proteomes" id="UP000019494"/>
    </source>
</evidence>
<dbReference type="Gene3D" id="2.70.70.10">
    <property type="entry name" value="Glucose Permease (Domain IIA)"/>
    <property type="match status" value="1"/>
</dbReference>
<dbReference type="InterPro" id="IPR016047">
    <property type="entry name" value="M23ase_b-sheet_dom"/>
</dbReference>
<dbReference type="Pfam" id="PF01551">
    <property type="entry name" value="Peptidase_M23"/>
    <property type="match status" value="1"/>
</dbReference>
<name>W9GSF2_9MICO</name>
<dbReference type="PATRIC" id="fig|584657.3.peg.291"/>
<dbReference type="GO" id="GO:0004222">
    <property type="term" value="F:metalloendopeptidase activity"/>
    <property type="evidence" value="ECO:0007669"/>
    <property type="project" value="TreeGrafter"/>
</dbReference>
<dbReference type="AlphaFoldDB" id="W9GSF2"/>
<evidence type="ECO:0000313" key="4">
    <source>
        <dbReference type="EMBL" id="EWT07758.1"/>
    </source>
</evidence>
<dbReference type="InterPro" id="IPR011055">
    <property type="entry name" value="Dup_hybrid_motif"/>
</dbReference>
<dbReference type="PANTHER" id="PTHR21666:SF289">
    <property type="entry name" value="L-ALA--D-GLU ENDOPEPTIDASE"/>
    <property type="match status" value="1"/>
</dbReference>
<organism evidence="4 5">
    <name type="scientific">Intrasporangium chromatireducens Q5-1</name>
    <dbReference type="NCBI Taxonomy" id="584657"/>
    <lineage>
        <taxon>Bacteria</taxon>
        <taxon>Bacillati</taxon>
        <taxon>Actinomycetota</taxon>
        <taxon>Actinomycetes</taxon>
        <taxon>Micrococcales</taxon>
        <taxon>Intrasporangiaceae</taxon>
        <taxon>Intrasporangium</taxon>
    </lineage>
</organism>
<comment type="caution">
    <text evidence="4">The sequence shown here is derived from an EMBL/GenBank/DDBJ whole genome shotgun (WGS) entry which is preliminary data.</text>
</comment>
<gene>
    <name evidence="4" type="ORF">N864_23650</name>
</gene>
<keyword evidence="2" id="KW-0175">Coiled coil</keyword>
<feature type="domain" description="M23ase beta-sheet core" evidence="3">
    <location>
        <begin position="399"/>
        <end position="496"/>
    </location>
</feature>